<evidence type="ECO:0000313" key="4">
    <source>
        <dbReference type="Proteomes" id="UP001165160"/>
    </source>
</evidence>
<dbReference type="InterPro" id="IPR016193">
    <property type="entry name" value="Cytidine_deaminase-like"/>
</dbReference>
<dbReference type="SUPFAM" id="SSF53927">
    <property type="entry name" value="Cytidine deaminase-like"/>
    <property type="match status" value="1"/>
</dbReference>
<comment type="caution">
    <text evidence="3">The sequence shown here is derived from an EMBL/GenBank/DDBJ whole genome shotgun (WGS) entry which is preliminary data.</text>
</comment>
<protein>
    <recommendedName>
        <fullName evidence="2">CMP/dCMP-type deaminase domain-containing protein</fullName>
    </recommendedName>
</protein>
<reference evidence="4" key="1">
    <citation type="journal article" date="2023" name="Commun. Biol.">
        <title>Genome analysis of Parmales, the sister group of diatoms, reveals the evolutionary specialization of diatoms from phago-mixotrophs to photoautotrophs.</title>
        <authorList>
            <person name="Ban H."/>
            <person name="Sato S."/>
            <person name="Yoshikawa S."/>
            <person name="Yamada K."/>
            <person name="Nakamura Y."/>
            <person name="Ichinomiya M."/>
            <person name="Sato N."/>
            <person name="Blanc-Mathieu R."/>
            <person name="Endo H."/>
            <person name="Kuwata A."/>
            <person name="Ogata H."/>
        </authorList>
    </citation>
    <scope>NUCLEOTIDE SEQUENCE [LARGE SCALE GENOMIC DNA]</scope>
    <source>
        <strain evidence="4">NIES 3699</strain>
    </source>
</reference>
<feature type="region of interest" description="Disordered" evidence="1">
    <location>
        <begin position="109"/>
        <end position="160"/>
    </location>
</feature>
<name>A0A9W7F6J6_9STRA</name>
<dbReference type="AlphaFoldDB" id="A0A9W7F6J6"/>
<feature type="domain" description="CMP/dCMP-type deaminase" evidence="2">
    <location>
        <begin position="36"/>
        <end position="85"/>
    </location>
</feature>
<sequence>MGCLITSAPSPSECTRESYFDNVRVCGVNTGFFHRFQSEVHAEMNCVCAAVEGGVSLKGCTTYISMPPCKNCFMHLKLSGVRRIVSRNRLCSTISSYLSTTDSITYEDIPDTEESKERRLKVVKESGREGDVEEMRRKRKRRKEIERERKERGKKERGVK</sequence>
<feature type="compositionally biased region" description="Basic and acidic residues" evidence="1">
    <location>
        <begin position="143"/>
        <end position="160"/>
    </location>
</feature>
<accession>A0A9W7F6J6</accession>
<dbReference type="InterPro" id="IPR002125">
    <property type="entry name" value="CMP_dCMP_dom"/>
</dbReference>
<gene>
    <name evidence="3" type="ORF">TrVE_jg3826</name>
</gene>
<feature type="compositionally biased region" description="Basic and acidic residues" evidence="1">
    <location>
        <begin position="113"/>
        <end position="136"/>
    </location>
</feature>
<organism evidence="3 4">
    <name type="scientific">Triparma verrucosa</name>
    <dbReference type="NCBI Taxonomy" id="1606542"/>
    <lineage>
        <taxon>Eukaryota</taxon>
        <taxon>Sar</taxon>
        <taxon>Stramenopiles</taxon>
        <taxon>Ochrophyta</taxon>
        <taxon>Bolidophyceae</taxon>
        <taxon>Parmales</taxon>
        <taxon>Triparmaceae</taxon>
        <taxon>Triparma</taxon>
    </lineage>
</organism>
<dbReference type="Gene3D" id="3.40.140.10">
    <property type="entry name" value="Cytidine Deaminase, domain 2"/>
    <property type="match status" value="1"/>
</dbReference>
<evidence type="ECO:0000256" key="1">
    <source>
        <dbReference type="SAM" id="MobiDB-lite"/>
    </source>
</evidence>
<evidence type="ECO:0000259" key="2">
    <source>
        <dbReference type="Pfam" id="PF00383"/>
    </source>
</evidence>
<dbReference type="Proteomes" id="UP001165160">
    <property type="component" value="Unassembled WGS sequence"/>
</dbReference>
<keyword evidence="4" id="KW-1185">Reference proteome</keyword>
<dbReference type="GO" id="GO:0003824">
    <property type="term" value="F:catalytic activity"/>
    <property type="evidence" value="ECO:0007669"/>
    <property type="project" value="InterPro"/>
</dbReference>
<dbReference type="EMBL" id="BRXX01000328">
    <property type="protein sequence ID" value="GMI05260.1"/>
    <property type="molecule type" value="Genomic_DNA"/>
</dbReference>
<dbReference type="Pfam" id="PF00383">
    <property type="entry name" value="dCMP_cyt_deam_1"/>
    <property type="match status" value="1"/>
</dbReference>
<evidence type="ECO:0000313" key="3">
    <source>
        <dbReference type="EMBL" id="GMI05260.1"/>
    </source>
</evidence>
<proteinExistence type="predicted"/>